<name>A0ABU1ZW26_9CORY</name>
<dbReference type="InterPro" id="IPR005864">
    <property type="entry name" value="ATP_synth_F0_bsu_bac"/>
</dbReference>
<dbReference type="CDD" id="cd06503">
    <property type="entry name" value="ATP-synt_Fo_b"/>
    <property type="match status" value="1"/>
</dbReference>
<accession>A0ABU1ZW26</accession>
<comment type="function">
    <text evidence="12 14">F(1)F(0) ATP synthase produces ATP from ADP in the presence of a proton or sodium gradient. F-type ATPases consist of two structural domains, F(1) containing the extramembraneous catalytic core and F(0) containing the membrane proton channel, linked together by a central stalk and a peripheral stalk. During catalysis, ATP synthesis in the catalytic domain of F(1) is coupled via a rotary mechanism of the central stalk subunits to proton translocation.</text>
</comment>
<dbReference type="Proteomes" id="UP001180840">
    <property type="component" value="Unassembled WGS sequence"/>
</dbReference>
<evidence type="ECO:0000256" key="2">
    <source>
        <dbReference type="ARBA" id="ARBA00005513"/>
    </source>
</evidence>
<evidence type="ECO:0000256" key="6">
    <source>
        <dbReference type="ARBA" id="ARBA00022692"/>
    </source>
</evidence>
<gene>
    <name evidence="14" type="primary">atpF</name>
    <name evidence="17" type="ORF">J2S39_000792</name>
</gene>
<organism evidence="17 18">
    <name type="scientific">Corynebacterium guangdongense</name>
    <dbReference type="NCBI Taxonomy" id="1783348"/>
    <lineage>
        <taxon>Bacteria</taxon>
        <taxon>Bacillati</taxon>
        <taxon>Actinomycetota</taxon>
        <taxon>Actinomycetes</taxon>
        <taxon>Mycobacteriales</taxon>
        <taxon>Corynebacteriaceae</taxon>
        <taxon>Corynebacterium</taxon>
    </lineage>
</organism>
<comment type="similarity">
    <text evidence="2 14 15">Belongs to the ATPase B chain family.</text>
</comment>
<dbReference type="EMBL" id="JAVDXZ010000001">
    <property type="protein sequence ID" value="MDR7329116.1"/>
    <property type="molecule type" value="Genomic_DNA"/>
</dbReference>
<evidence type="ECO:0000313" key="18">
    <source>
        <dbReference type="Proteomes" id="UP001180840"/>
    </source>
</evidence>
<dbReference type="SUPFAM" id="SSF81573">
    <property type="entry name" value="F1F0 ATP synthase subunit B, membrane domain"/>
    <property type="match status" value="1"/>
</dbReference>
<keyword evidence="8 14" id="KW-1133">Transmembrane helix</keyword>
<evidence type="ECO:0000256" key="3">
    <source>
        <dbReference type="ARBA" id="ARBA00022448"/>
    </source>
</evidence>
<keyword evidence="3 14" id="KW-0813">Transport</keyword>
<dbReference type="Gene3D" id="1.20.5.620">
    <property type="entry name" value="F1F0 ATP synthase subunit B, membrane domain"/>
    <property type="match status" value="1"/>
</dbReference>
<keyword evidence="6 14" id="KW-0812">Transmembrane</keyword>
<evidence type="ECO:0000256" key="10">
    <source>
        <dbReference type="ARBA" id="ARBA00023136"/>
    </source>
</evidence>
<reference evidence="17" key="1">
    <citation type="submission" date="2023-07" db="EMBL/GenBank/DDBJ databases">
        <title>Sequencing the genomes of 1000 actinobacteria strains.</title>
        <authorList>
            <person name="Klenk H.-P."/>
        </authorList>
    </citation>
    <scope>NUCLEOTIDE SEQUENCE</scope>
    <source>
        <strain evidence="17">DSM 107476</strain>
    </source>
</reference>
<evidence type="ECO:0000256" key="14">
    <source>
        <dbReference type="HAMAP-Rule" id="MF_01398"/>
    </source>
</evidence>
<evidence type="ECO:0000256" key="13">
    <source>
        <dbReference type="ARBA" id="ARBA00025830"/>
    </source>
</evidence>
<keyword evidence="5 14" id="KW-0138">CF(0)</keyword>
<keyword evidence="18" id="KW-1185">Reference proteome</keyword>
<dbReference type="InterPro" id="IPR050059">
    <property type="entry name" value="ATP_synthase_B_chain"/>
</dbReference>
<comment type="function">
    <text evidence="14">Component of the F(0) channel, it forms part of the peripheral stalk, linking F(1) to F(0).</text>
</comment>
<dbReference type="NCBIfam" id="NF004412">
    <property type="entry name" value="PRK05759.1-3"/>
    <property type="match status" value="1"/>
</dbReference>
<proteinExistence type="inferred from homology"/>
<feature type="coiled-coil region" evidence="16">
    <location>
        <begin position="53"/>
        <end position="119"/>
    </location>
</feature>
<keyword evidence="11 14" id="KW-0066">ATP synthesis</keyword>
<keyword evidence="10 14" id="KW-0472">Membrane</keyword>
<dbReference type="PANTHER" id="PTHR33445">
    <property type="entry name" value="ATP SYNTHASE SUBUNIT B', CHLOROPLASTIC"/>
    <property type="match status" value="1"/>
</dbReference>
<protein>
    <recommendedName>
        <fullName evidence="14">ATP synthase subunit b</fullName>
    </recommendedName>
    <alternativeName>
        <fullName evidence="14">ATP synthase F(0) sector subunit b</fullName>
    </alternativeName>
    <alternativeName>
        <fullName evidence="14">ATPase subunit I</fullName>
    </alternativeName>
    <alternativeName>
        <fullName evidence="14">F-type ATPase subunit b</fullName>
        <shortName evidence="14">F-ATPase subunit b</shortName>
    </alternativeName>
</protein>
<evidence type="ECO:0000256" key="7">
    <source>
        <dbReference type="ARBA" id="ARBA00022781"/>
    </source>
</evidence>
<evidence type="ECO:0000256" key="4">
    <source>
        <dbReference type="ARBA" id="ARBA00022475"/>
    </source>
</evidence>
<keyword evidence="7 14" id="KW-0375">Hydrogen ion transport</keyword>
<dbReference type="HAMAP" id="MF_01398">
    <property type="entry name" value="ATP_synth_b_bprime"/>
    <property type="match status" value="1"/>
</dbReference>
<comment type="subcellular location">
    <subcellularLocation>
        <location evidence="1 14">Cell membrane</location>
        <topology evidence="1 14">Single-pass membrane protein</topology>
    </subcellularLocation>
</comment>
<comment type="subunit">
    <text evidence="13 14">F-type ATPases have 2 components, F(1) - the catalytic core - and F(0) - the membrane proton channel. F(1) has five subunits: alpha(3), beta(3), gamma(1), delta(1), epsilon(1). F(0) has three main subunits: a(1), b(2) and c(10-14). The alpha and beta chains form an alternating ring which encloses part of the gamma chain. F(1) is attached to F(0) by a central stalk formed by the gamma and epsilon chains, while a peripheral stalk is formed by the delta and b chains.</text>
</comment>
<dbReference type="InterPro" id="IPR002146">
    <property type="entry name" value="ATP_synth_b/b'su_bac/chlpt"/>
</dbReference>
<dbReference type="NCBIfam" id="TIGR01144">
    <property type="entry name" value="ATP_synt_b"/>
    <property type="match status" value="1"/>
</dbReference>
<evidence type="ECO:0000313" key="17">
    <source>
        <dbReference type="EMBL" id="MDR7329116.1"/>
    </source>
</evidence>
<dbReference type="RefSeq" id="WP_290198084.1">
    <property type="nucleotide sequence ID" value="NZ_CP047654.1"/>
</dbReference>
<sequence>MTNAYTLLAAAETLPLENQPSVLFPPLYDIVWSLIPILIVLWLFGKYVIPRYMETLNEREDKISGELERAAAERDQANALREEYNQKLTEARTEAAEIREEARNKGKQIEAEARAAAEEESRRIVAAGEKQLEASRESVITELRTEIGQNSITLAEKLLGTELSENTKRASTIDSFLTDLDNLGASAKAGK</sequence>
<evidence type="ECO:0000256" key="5">
    <source>
        <dbReference type="ARBA" id="ARBA00022547"/>
    </source>
</evidence>
<dbReference type="PANTHER" id="PTHR33445:SF1">
    <property type="entry name" value="ATP SYNTHASE SUBUNIT B"/>
    <property type="match status" value="1"/>
</dbReference>
<keyword evidence="4 14" id="KW-1003">Cell membrane</keyword>
<evidence type="ECO:0000256" key="15">
    <source>
        <dbReference type="RuleBase" id="RU003848"/>
    </source>
</evidence>
<dbReference type="InterPro" id="IPR028987">
    <property type="entry name" value="ATP_synth_B-like_membr_sf"/>
</dbReference>
<evidence type="ECO:0000256" key="12">
    <source>
        <dbReference type="ARBA" id="ARBA00025198"/>
    </source>
</evidence>
<evidence type="ECO:0000256" key="1">
    <source>
        <dbReference type="ARBA" id="ARBA00004162"/>
    </source>
</evidence>
<evidence type="ECO:0000256" key="16">
    <source>
        <dbReference type="SAM" id="Coils"/>
    </source>
</evidence>
<evidence type="ECO:0000256" key="8">
    <source>
        <dbReference type="ARBA" id="ARBA00022989"/>
    </source>
</evidence>
<comment type="caution">
    <text evidence="17">The sequence shown here is derived from an EMBL/GenBank/DDBJ whole genome shotgun (WGS) entry which is preliminary data.</text>
</comment>
<feature type="transmembrane region" description="Helical" evidence="14">
    <location>
        <begin position="30"/>
        <end position="49"/>
    </location>
</feature>
<keyword evidence="16" id="KW-0175">Coiled coil</keyword>
<keyword evidence="9 14" id="KW-0406">Ion transport</keyword>
<evidence type="ECO:0000256" key="9">
    <source>
        <dbReference type="ARBA" id="ARBA00023065"/>
    </source>
</evidence>
<dbReference type="Pfam" id="PF00430">
    <property type="entry name" value="ATP-synt_B"/>
    <property type="match status" value="1"/>
</dbReference>
<evidence type="ECO:0000256" key="11">
    <source>
        <dbReference type="ARBA" id="ARBA00023310"/>
    </source>
</evidence>